<reference evidence="2" key="1">
    <citation type="submission" date="2009-08" db="EMBL/GenBank/DDBJ databases">
        <title>Annotation of Salpingoeca rosetta.</title>
        <authorList>
            <consortium name="The Broad Institute Genome Sequencing Platform"/>
            <person name="Russ C."/>
            <person name="Cuomo C."/>
            <person name="Burger G."/>
            <person name="Gray M.W."/>
            <person name="Holland P.W.H."/>
            <person name="King N."/>
            <person name="Lang F.B.F."/>
            <person name="Roger A.J."/>
            <person name="Ruiz-Trillo I."/>
            <person name="Young S.K."/>
            <person name="Zeng Q."/>
            <person name="Gargeya S."/>
            <person name="Alvarado L."/>
            <person name="Berlin A."/>
            <person name="Chapman S.B."/>
            <person name="Chen Z."/>
            <person name="Freedman E."/>
            <person name="Gellesch M."/>
            <person name="Goldberg J."/>
            <person name="Griggs A."/>
            <person name="Gujja S."/>
            <person name="Heilman E."/>
            <person name="Heiman D."/>
            <person name="Howarth C."/>
            <person name="Mehta T."/>
            <person name="Neiman D."/>
            <person name="Pearson M."/>
            <person name="Roberts A."/>
            <person name="Saif S."/>
            <person name="Shea T."/>
            <person name="Shenoy N."/>
            <person name="Sisk P."/>
            <person name="Stolte C."/>
            <person name="Sykes S."/>
            <person name="White J."/>
            <person name="Yandava C."/>
            <person name="Haas B."/>
            <person name="Nusbaum C."/>
            <person name="Birren B."/>
        </authorList>
    </citation>
    <scope>NUCLEOTIDE SEQUENCE [LARGE SCALE GENOMIC DNA]</scope>
    <source>
        <strain evidence="2">ATCC 50818</strain>
    </source>
</reference>
<feature type="transmembrane region" description="Helical" evidence="1">
    <location>
        <begin position="330"/>
        <end position="348"/>
    </location>
</feature>
<feature type="transmembrane region" description="Helical" evidence="1">
    <location>
        <begin position="244"/>
        <end position="272"/>
    </location>
</feature>
<evidence type="ECO:0000313" key="3">
    <source>
        <dbReference type="Proteomes" id="UP000007799"/>
    </source>
</evidence>
<evidence type="ECO:0000256" key="1">
    <source>
        <dbReference type="SAM" id="Phobius"/>
    </source>
</evidence>
<feature type="transmembrane region" description="Helical" evidence="1">
    <location>
        <begin position="463"/>
        <end position="482"/>
    </location>
</feature>
<organism evidence="3">
    <name type="scientific">Salpingoeca rosetta (strain ATCC 50818 / BSB-021)</name>
    <dbReference type="NCBI Taxonomy" id="946362"/>
    <lineage>
        <taxon>Eukaryota</taxon>
        <taxon>Choanoflagellata</taxon>
        <taxon>Craspedida</taxon>
        <taxon>Salpingoecidae</taxon>
        <taxon>Salpingoeca</taxon>
    </lineage>
</organism>
<sequence>MNTTVMANTTMFPTFNGTNVTTSATTNMTSTSVLTSSPTSTWTTGPFTTQTPAPTPIPGSLDTPWYFSDVLDLPALILYGIVGANLVLSFTAWFVLKCCLHRPRSARRVRFVAPIVHFLVFFLFEFVVLCARLHAWTTNDNEYTPSWTAEGEMVFPGPAFSSSLSPDFLREVGCGDFILTNGTTSTLEPVGPSECSLGIRIGAKLSPGTVATISLVLGLMGFVLLEMFVLLLEMELERLKLKTLLSPGTVATISLVLGLMGFVLLEMFVLLLEMELERLKLKTLVMLPSLKAALKRDISVDDFNNSRDEDFEEEEQEGWCNWLKGFMVKLLYSVVFLVIASQQALVLFPLTNADFNDYCINLGKPPGISVRDLVCYHKYSLSGIPIGLPMLLGGRLLLKLANSCDEDETDIESVDGVINLVRLAMYIAGAILVVIGGILFGVWLIGGFIIGPWVHYTSWAQNRLLLLAEALAPALFTLITFVPECLSD</sequence>
<dbReference type="AlphaFoldDB" id="F2UFS9"/>
<feature type="transmembrane region" description="Helical" evidence="1">
    <location>
        <begin position="76"/>
        <end position="99"/>
    </location>
</feature>
<gene>
    <name evidence="2" type="ORF">PTSG_06433</name>
</gene>
<keyword evidence="1" id="KW-1133">Transmembrane helix</keyword>
<keyword evidence="1" id="KW-0472">Membrane</keyword>
<dbReference type="GeneID" id="16072369"/>
<proteinExistence type="predicted"/>
<dbReference type="InParanoid" id="F2UFS9"/>
<keyword evidence="3" id="KW-1185">Reference proteome</keyword>
<dbReference type="EMBL" id="GL832972">
    <property type="protein sequence ID" value="EGD75357.1"/>
    <property type="molecule type" value="Genomic_DNA"/>
</dbReference>
<name>F2UFS9_SALR5</name>
<dbReference type="Proteomes" id="UP000007799">
    <property type="component" value="Unassembled WGS sequence"/>
</dbReference>
<evidence type="ECO:0000313" key="2">
    <source>
        <dbReference type="EMBL" id="EGD75357.1"/>
    </source>
</evidence>
<accession>F2UFS9</accession>
<protein>
    <submittedName>
        <fullName evidence="2">Uncharacterized protein</fullName>
    </submittedName>
</protein>
<keyword evidence="1" id="KW-0812">Transmembrane</keyword>
<feature type="transmembrane region" description="Helical" evidence="1">
    <location>
        <begin position="111"/>
        <end position="135"/>
    </location>
</feature>
<dbReference type="KEGG" id="sre:PTSG_06433"/>
<dbReference type="RefSeq" id="XP_004991814.1">
    <property type="nucleotide sequence ID" value="XM_004991757.1"/>
</dbReference>
<feature type="transmembrane region" description="Helical" evidence="1">
    <location>
        <begin position="210"/>
        <end position="232"/>
    </location>
</feature>
<feature type="transmembrane region" description="Helical" evidence="1">
    <location>
        <begin position="423"/>
        <end position="451"/>
    </location>
</feature>
<dbReference type="eggNOG" id="ENOG502SW6F">
    <property type="taxonomic scope" value="Eukaryota"/>
</dbReference>